<evidence type="ECO:0000256" key="1">
    <source>
        <dbReference type="SAM" id="SignalP"/>
    </source>
</evidence>
<dbReference type="Proteomes" id="UP001157938">
    <property type="component" value="Unassembled WGS sequence"/>
</dbReference>
<sequence>MVRLFYQVFAALALVSGSAAKIECITENDYFGGKGGTLFEDKVNRETNTTGIVLRSAERLDAIGIIVGDAEMKLNGGVGGKKETIDLKGKRIIAMEVHRAGNGEDKRIVFVKFDVKDGRSFQAGSEDNGRTQENIMKFEAPVEGAYLIGFVGRANNEVDALGGIWLDSECAERLKKDDSSVSINQVDFSNAKFGVSNDDDDDDAGS</sequence>
<gene>
    <name evidence="3" type="ORF">PFR001_LOCUS7358</name>
</gene>
<keyword evidence="1" id="KW-0732">Signal</keyword>
<name>A0ABN8CDI8_9STRA</name>
<evidence type="ECO:0000313" key="4">
    <source>
        <dbReference type="Proteomes" id="UP001157938"/>
    </source>
</evidence>
<comment type="caution">
    <text evidence="3">The sequence shown here is derived from an EMBL/GenBank/DDBJ whole genome shotgun (WGS) entry which is preliminary data.</text>
</comment>
<feature type="domain" description="Jacalin-type lectin" evidence="2">
    <location>
        <begin position="25"/>
        <end position="167"/>
    </location>
</feature>
<dbReference type="PROSITE" id="PS51752">
    <property type="entry name" value="JACALIN_LECTIN"/>
    <property type="match status" value="1"/>
</dbReference>
<dbReference type="InterPro" id="IPR001229">
    <property type="entry name" value="Jacalin-like_lectin_dom"/>
</dbReference>
<dbReference type="EMBL" id="CAKLBC010001467">
    <property type="protein sequence ID" value="CAH0492142.1"/>
    <property type="molecule type" value="Genomic_DNA"/>
</dbReference>
<keyword evidence="4" id="KW-1185">Reference proteome</keyword>
<feature type="signal peptide" evidence="1">
    <location>
        <begin position="1"/>
        <end position="20"/>
    </location>
</feature>
<dbReference type="Gene3D" id="2.100.10.30">
    <property type="entry name" value="Jacalin-like lectin domain"/>
    <property type="match status" value="1"/>
</dbReference>
<feature type="chain" id="PRO_5045038250" description="Jacalin-type lectin domain-containing protein" evidence="1">
    <location>
        <begin position="21"/>
        <end position="206"/>
    </location>
</feature>
<reference evidence="3 4" key="1">
    <citation type="submission" date="2021-11" db="EMBL/GenBank/DDBJ databases">
        <authorList>
            <person name="Islam A."/>
            <person name="Islam S."/>
            <person name="Flora M.S."/>
            <person name="Rahman M."/>
            <person name="Ziaur R.M."/>
            <person name="Epstein J.H."/>
            <person name="Hassan M."/>
            <person name="Klassen M."/>
            <person name="Woodard K."/>
            <person name="Webb A."/>
            <person name="Webby R.J."/>
            <person name="El Zowalaty M.E."/>
        </authorList>
    </citation>
    <scope>NUCLEOTIDE SEQUENCE [LARGE SCALE GENOMIC DNA]</scope>
    <source>
        <strain evidence="3">Pf1</strain>
    </source>
</reference>
<protein>
    <recommendedName>
        <fullName evidence="2">Jacalin-type lectin domain-containing protein</fullName>
    </recommendedName>
</protein>
<dbReference type="InterPro" id="IPR036404">
    <property type="entry name" value="Jacalin-like_lectin_dom_sf"/>
</dbReference>
<accession>A0ABN8CDI8</accession>
<dbReference type="Pfam" id="PF01419">
    <property type="entry name" value="Jacalin"/>
    <property type="match status" value="1"/>
</dbReference>
<evidence type="ECO:0000259" key="2">
    <source>
        <dbReference type="PROSITE" id="PS51752"/>
    </source>
</evidence>
<proteinExistence type="predicted"/>
<dbReference type="SUPFAM" id="SSF51101">
    <property type="entry name" value="Mannose-binding lectins"/>
    <property type="match status" value="1"/>
</dbReference>
<organism evidence="3 4">
    <name type="scientific">Peronospora farinosa</name>
    <dbReference type="NCBI Taxonomy" id="134698"/>
    <lineage>
        <taxon>Eukaryota</taxon>
        <taxon>Sar</taxon>
        <taxon>Stramenopiles</taxon>
        <taxon>Oomycota</taxon>
        <taxon>Peronosporomycetes</taxon>
        <taxon>Peronosporales</taxon>
        <taxon>Peronosporaceae</taxon>
        <taxon>Peronospora</taxon>
    </lineage>
</organism>
<evidence type="ECO:0000313" key="3">
    <source>
        <dbReference type="EMBL" id="CAH0492142.1"/>
    </source>
</evidence>